<dbReference type="InterPro" id="IPR002035">
    <property type="entry name" value="VWF_A"/>
</dbReference>
<accession>A0A316GF89</accession>
<sequence>MPRLYPTLAALLLSTAPAMADRVSVLVFDASGSMWNRVEGDLTRIEVARDVMGDYFASRDGAVPLSVIAYGHNRRGDCRDIEVVAPMGQTAPGTLETRLRGLMPRGMTPLTDSLALARDQIPPAAEGADIILVTDGLETCGGDPCALAASLANEGIDIRAHVVGFGLSAAEVAALSCITDQTGGMLFQTNSGAELAQALQQVSAVVPAPEAPPEPAPPTAAFDIGDRAEAGFTYTITWNGTAGPTDQLGFVPQGETRAPASSSFGTINTSGPGVARNPVTRTAPATPGLYDLIIRSTSGEVIARQEIEVVPPSMGFDPIGSVEPGSRVRFTFRAPERGEERIVIADLDQPVNEHQRHSWAFSLSRNGTVTLRVPDVPGEYELRYLNRERTEVMFSRRFGVGIPFSDSDLTTSAELAARAAAAMQGDASQDDLALVTATFRLPPGLPFDSANWRAEPLDPDLPPERVRIDGTGPVVTATLQPGRWRIIAEGMADTILSAEVEIFPGQPNDFTVEMESMQVDGALTGDWTLWALPPEGIADAPMNFARISLRPTAEGMDYTGSFQTTAAMGGVQSGDLQSVTIDNDGLLEIIMVLPLGAGPETLRLALMQPLGGAGFEGQLIARTGVFPIALLPEGTPPPERQGSVVPQGNIPVDAEIVARCDTPGGCAVTIGTVSLILPEGWAMTEPLFFRAVGHAIPSDWPMASFYGPAMGELLQLNPHQWLTSNGPCLSTQAGALCWFADAPPPAITAAAMIASSLTMTAPAPSSMAVEGSVTVSLFEADITAGSGGFFPIDIAAPPGFAGMISLHDPSGGVVFSMDAAQMLSAQDYVLPVPPNPGPHEIRVIDNTGMLRATTGFFANAAPAGAPATSEPRFIPIDLGGRDADEVIDLLFPPN</sequence>
<dbReference type="EMBL" id="QGGW01000007">
    <property type="protein sequence ID" value="PWK59616.1"/>
    <property type="molecule type" value="Genomic_DNA"/>
</dbReference>
<dbReference type="SUPFAM" id="SSF53300">
    <property type="entry name" value="vWA-like"/>
    <property type="match status" value="1"/>
</dbReference>
<dbReference type="InterPro" id="IPR036465">
    <property type="entry name" value="vWFA_dom_sf"/>
</dbReference>
<protein>
    <recommendedName>
        <fullName evidence="3">VWFA domain-containing protein</fullName>
    </recommendedName>
</protein>
<evidence type="ECO:0000259" key="3">
    <source>
        <dbReference type="PROSITE" id="PS50234"/>
    </source>
</evidence>
<dbReference type="OrthoDB" id="9783818at2"/>
<comment type="caution">
    <text evidence="4">The sequence shown here is derived from an EMBL/GenBank/DDBJ whole genome shotgun (WGS) entry which is preliminary data.</text>
</comment>
<name>A0A316GF89_9RHOB</name>
<gene>
    <name evidence="4" type="ORF">C7455_107161</name>
</gene>
<feature type="domain" description="VWFA" evidence="3">
    <location>
        <begin position="23"/>
        <end position="202"/>
    </location>
</feature>
<dbReference type="Gene3D" id="3.40.50.410">
    <property type="entry name" value="von Willebrand factor, type A domain"/>
    <property type="match status" value="1"/>
</dbReference>
<dbReference type="Proteomes" id="UP000245708">
    <property type="component" value="Unassembled WGS sequence"/>
</dbReference>
<keyword evidence="5" id="KW-1185">Reference proteome</keyword>
<dbReference type="AlphaFoldDB" id="A0A316GF89"/>
<evidence type="ECO:0000256" key="1">
    <source>
        <dbReference type="SAM" id="MobiDB-lite"/>
    </source>
</evidence>
<organism evidence="4 5">
    <name type="scientific">Roseicyclus mahoneyensis</name>
    <dbReference type="NCBI Taxonomy" id="164332"/>
    <lineage>
        <taxon>Bacteria</taxon>
        <taxon>Pseudomonadati</taxon>
        <taxon>Pseudomonadota</taxon>
        <taxon>Alphaproteobacteria</taxon>
        <taxon>Rhodobacterales</taxon>
        <taxon>Roseobacteraceae</taxon>
        <taxon>Roseicyclus</taxon>
    </lineage>
</organism>
<dbReference type="SMART" id="SM00327">
    <property type="entry name" value="VWA"/>
    <property type="match status" value="1"/>
</dbReference>
<dbReference type="PROSITE" id="PS50234">
    <property type="entry name" value="VWFA"/>
    <property type="match status" value="1"/>
</dbReference>
<evidence type="ECO:0000256" key="2">
    <source>
        <dbReference type="SAM" id="SignalP"/>
    </source>
</evidence>
<reference evidence="4 5" key="1">
    <citation type="submission" date="2018-05" db="EMBL/GenBank/DDBJ databases">
        <title>Genomic Encyclopedia of Type Strains, Phase IV (KMG-IV): sequencing the most valuable type-strain genomes for metagenomic binning, comparative biology and taxonomic classification.</title>
        <authorList>
            <person name="Goeker M."/>
        </authorList>
    </citation>
    <scope>NUCLEOTIDE SEQUENCE [LARGE SCALE GENOMIC DNA]</scope>
    <source>
        <strain evidence="4 5">DSM 16097</strain>
    </source>
</reference>
<keyword evidence="2" id="KW-0732">Signal</keyword>
<feature type="region of interest" description="Disordered" evidence="1">
    <location>
        <begin position="255"/>
        <end position="282"/>
    </location>
</feature>
<feature type="compositionally biased region" description="Polar residues" evidence="1">
    <location>
        <begin position="259"/>
        <end position="271"/>
    </location>
</feature>
<proteinExistence type="predicted"/>
<dbReference type="RefSeq" id="WP_146200010.1">
    <property type="nucleotide sequence ID" value="NZ_QGGW01000007.1"/>
</dbReference>
<evidence type="ECO:0000313" key="5">
    <source>
        <dbReference type="Proteomes" id="UP000245708"/>
    </source>
</evidence>
<feature type="chain" id="PRO_5016382442" description="VWFA domain-containing protein" evidence="2">
    <location>
        <begin position="21"/>
        <end position="894"/>
    </location>
</feature>
<evidence type="ECO:0000313" key="4">
    <source>
        <dbReference type="EMBL" id="PWK59616.1"/>
    </source>
</evidence>
<feature type="signal peptide" evidence="2">
    <location>
        <begin position="1"/>
        <end position="20"/>
    </location>
</feature>